<evidence type="ECO:0000313" key="2">
    <source>
        <dbReference type="Proteomes" id="UP001431209"/>
    </source>
</evidence>
<evidence type="ECO:0000313" key="1">
    <source>
        <dbReference type="EMBL" id="KAL0488077.1"/>
    </source>
</evidence>
<reference evidence="1 2" key="1">
    <citation type="submission" date="2024-03" db="EMBL/GenBank/DDBJ databases">
        <title>The Acrasis kona genome and developmental transcriptomes reveal deep origins of eukaryotic multicellular pathways.</title>
        <authorList>
            <person name="Sheikh S."/>
            <person name="Fu C.-J."/>
            <person name="Brown M.W."/>
            <person name="Baldauf S.L."/>
        </authorList>
    </citation>
    <scope>NUCLEOTIDE SEQUENCE [LARGE SCALE GENOMIC DNA]</scope>
    <source>
        <strain evidence="1 2">ATCC MYA-3509</strain>
    </source>
</reference>
<organism evidence="1 2">
    <name type="scientific">Acrasis kona</name>
    <dbReference type="NCBI Taxonomy" id="1008807"/>
    <lineage>
        <taxon>Eukaryota</taxon>
        <taxon>Discoba</taxon>
        <taxon>Heterolobosea</taxon>
        <taxon>Tetramitia</taxon>
        <taxon>Eutetramitia</taxon>
        <taxon>Acrasidae</taxon>
        <taxon>Acrasis</taxon>
    </lineage>
</organism>
<name>A0AAW2ZHE8_9EUKA</name>
<protein>
    <submittedName>
        <fullName evidence="1">Chromosomal replication initiator protein DnaA</fullName>
    </submittedName>
</protein>
<sequence>MIRNIRNSTRAVSLVQQRSFFVARSAVYDKREWEGNEAINDQVNVLKPNDHTYYTDAKDTKKAVVFSDKDMPPRYLNGVVDRSELNTALNQKSL</sequence>
<dbReference type="EMBL" id="JAOPGA020001401">
    <property type="protein sequence ID" value="KAL0488077.1"/>
    <property type="molecule type" value="Genomic_DNA"/>
</dbReference>
<gene>
    <name evidence="1" type="ORF">AKO1_015268</name>
</gene>
<dbReference type="Proteomes" id="UP001431209">
    <property type="component" value="Unassembled WGS sequence"/>
</dbReference>
<proteinExistence type="predicted"/>
<accession>A0AAW2ZHE8</accession>
<comment type="caution">
    <text evidence="1">The sequence shown here is derived from an EMBL/GenBank/DDBJ whole genome shotgun (WGS) entry which is preliminary data.</text>
</comment>
<keyword evidence="2" id="KW-1185">Reference proteome</keyword>
<dbReference type="AlphaFoldDB" id="A0AAW2ZHE8"/>